<dbReference type="GO" id="GO:0004065">
    <property type="term" value="F:arylsulfatase activity"/>
    <property type="evidence" value="ECO:0007669"/>
    <property type="project" value="TreeGrafter"/>
</dbReference>
<feature type="domain" description="Sulfatase N-terminal" evidence="4">
    <location>
        <begin position="41"/>
        <end position="393"/>
    </location>
</feature>
<dbReference type="Proteomes" id="UP000482671">
    <property type="component" value="Unassembled WGS sequence"/>
</dbReference>
<organism evidence="5 6">
    <name type="scientific">Parabacteroides merdae</name>
    <dbReference type="NCBI Taxonomy" id="46503"/>
    <lineage>
        <taxon>Bacteria</taxon>
        <taxon>Pseudomonadati</taxon>
        <taxon>Bacteroidota</taxon>
        <taxon>Bacteroidia</taxon>
        <taxon>Bacteroidales</taxon>
        <taxon>Tannerellaceae</taxon>
        <taxon>Parabacteroides</taxon>
    </lineage>
</organism>
<comment type="PTM">
    <text evidence="3">The conversion to 3-oxoalanine (also known as C-formylglycine, FGly), of a serine or cysteine residue in prokaryotes and of a cysteine residue in eukaryotes, is critical for catalytic activity.</text>
</comment>
<comment type="caution">
    <text evidence="5">The sequence shown here is derived from an EMBL/GenBank/DDBJ whole genome shotgun (WGS) entry which is preliminary data.</text>
</comment>
<dbReference type="InterPro" id="IPR017850">
    <property type="entry name" value="Alkaline_phosphatase_core_sf"/>
</dbReference>
<dbReference type="AlphaFoldDB" id="A0A9Q4RHG7"/>
<evidence type="ECO:0000256" key="1">
    <source>
        <dbReference type="ARBA" id="ARBA00008779"/>
    </source>
</evidence>
<dbReference type="PROSITE" id="PS51257">
    <property type="entry name" value="PROKAR_LIPOPROTEIN"/>
    <property type="match status" value="1"/>
</dbReference>
<evidence type="ECO:0000256" key="3">
    <source>
        <dbReference type="PIRSR" id="PIRSR600917-52"/>
    </source>
</evidence>
<dbReference type="CDD" id="cd16034">
    <property type="entry name" value="sulfatase_like"/>
    <property type="match status" value="1"/>
</dbReference>
<dbReference type="RefSeq" id="WP_155162877.1">
    <property type="nucleotide sequence ID" value="NZ_JADMOA010000014.1"/>
</dbReference>
<name>A0A9Q4RHG7_9BACT</name>
<dbReference type="PANTHER" id="PTHR42693">
    <property type="entry name" value="ARYLSULFATASE FAMILY MEMBER"/>
    <property type="match status" value="1"/>
</dbReference>
<comment type="similarity">
    <text evidence="1">Belongs to the sulfatase family.</text>
</comment>
<sequence>MYKQLNHSNQEAAYLLGSILLFSFQGCKEKPVTSLNLSSTPNVIYVFPDQMRNHAMGFWREARFRDAVNFEGDPVHTPNLDRFAKESVVLTSAMSNCPLSSPHRGILLTGMYPEHSGVPLNCNANRPISSLREDATCISDVFSQAGYNCAYIGKLHVDCPTPNDPERPGKYVEDRVPAWDAYTPAERRHGFDYWYSYGTYDVHKHPHYWDTEGVKHEINEWSPAHEADKAISYLRNEGNVRDPNKPFFMMVSFNPPHSPYASLEDCMEEDYNLYKDLPLDSLLIRPNANREMKKAPSVRYYFASVTGVDRAFGRILDELEKQGLDKNTLVIFSSDHGETMCSQNTDDPKNSPYAESMNVPFIVRFPGKVIPRIDSELLLSSPDIMPTILGLCGLEKQIPATVEGRNYAGRFTGKDSSVPLRQGALYIKNIDGEKDADGKVISYFPVSRGIKTHQYTMSLTIDRKTKELKDILLFNDLEDPYQMQNLPWQENKGIVSDLCKQMIPLLKEADDPWYKEQILKELIPYGKE</sequence>
<evidence type="ECO:0000256" key="2">
    <source>
        <dbReference type="ARBA" id="ARBA00022801"/>
    </source>
</evidence>
<evidence type="ECO:0000313" key="5">
    <source>
        <dbReference type="EMBL" id="MTV03704.1"/>
    </source>
</evidence>
<proteinExistence type="inferred from homology"/>
<dbReference type="InterPro" id="IPR000917">
    <property type="entry name" value="Sulfatase_N"/>
</dbReference>
<gene>
    <name evidence="5" type="ORF">GME02_19125</name>
</gene>
<dbReference type="SUPFAM" id="SSF53649">
    <property type="entry name" value="Alkaline phosphatase-like"/>
    <property type="match status" value="1"/>
</dbReference>
<reference evidence="5 6" key="1">
    <citation type="journal article" date="2019" name="Nat. Med.">
        <title>A library of human gut bacterial isolates paired with longitudinal multiomics data enables mechanistic microbiome research.</title>
        <authorList>
            <person name="Poyet M."/>
            <person name="Groussin M."/>
            <person name="Gibbons S.M."/>
            <person name="Avila-Pacheco J."/>
            <person name="Jiang X."/>
            <person name="Kearney S.M."/>
            <person name="Perrotta A.R."/>
            <person name="Berdy B."/>
            <person name="Zhao S."/>
            <person name="Lieberman T.D."/>
            <person name="Swanson P.K."/>
            <person name="Smith M."/>
            <person name="Roesemann S."/>
            <person name="Alexander J.E."/>
            <person name="Rich S.A."/>
            <person name="Livny J."/>
            <person name="Vlamakis H."/>
            <person name="Clish C."/>
            <person name="Bullock K."/>
            <person name="Deik A."/>
            <person name="Scott J."/>
            <person name="Pierce K.A."/>
            <person name="Xavier R.J."/>
            <person name="Alm E.J."/>
        </authorList>
    </citation>
    <scope>NUCLEOTIDE SEQUENCE [LARGE SCALE GENOMIC DNA]</scope>
    <source>
        <strain evidence="5 6">BIOML-A11</strain>
    </source>
</reference>
<dbReference type="InterPro" id="IPR050738">
    <property type="entry name" value="Sulfatase"/>
</dbReference>
<protein>
    <submittedName>
        <fullName evidence="5">Sulfatase-like hydrolase/transferase</fullName>
    </submittedName>
</protein>
<evidence type="ECO:0000259" key="4">
    <source>
        <dbReference type="Pfam" id="PF00884"/>
    </source>
</evidence>
<evidence type="ECO:0000313" key="6">
    <source>
        <dbReference type="Proteomes" id="UP000482671"/>
    </source>
</evidence>
<dbReference type="PANTHER" id="PTHR42693:SF53">
    <property type="entry name" value="ENDO-4-O-SULFATASE"/>
    <property type="match status" value="1"/>
</dbReference>
<dbReference type="Gene3D" id="3.40.720.10">
    <property type="entry name" value="Alkaline Phosphatase, subunit A"/>
    <property type="match status" value="1"/>
</dbReference>
<accession>A0A9Q4RHG7</accession>
<feature type="modified residue" description="3-oxoalanine (Ser)" evidence="3">
    <location>
        <position position="100"/>
    </location>
</feature>
<keyword evidence="2 5" id="KW-0378">Hydrolase</keyword>
<dbReference type="EMBL" id="WNDD01000031">
    <property type="protein sequence ID" value="MTV03704.1"/>
    <property type="molecule type" value="Genomic_DNA"/>
</dbReference>
<dbReference type="Pfam" id="PF00884">
    <property type="entry name" value="Sulfatase"/>
    <property type="match status" value="1"/>
</dbReference>
<dbReference type="Gene3D" id="3.30.1120.10">
    <property type="match status" value="1"/>
</dbReference>